<sequence>MLLGLTTPNGAGGAGARRNVATCFLSSELPSAGESHPNWMCPTPCPLTKCFINPGFGAGGRPWPPRATWTHLSPHLLSAPSSHPPAQPGAGAAPAGLAPGPQAWSCPVPSEAFCRPGAGALACPRLLPAHVVIARPSQWETTARGWSLGHG</sequence>
<keyword evidence="3" id="KW-1185">Reference proteome</keyword>
<protein>
    <submittedName>
        <fullName evidence="2">Uncharacterized protein</fullName>
    </submittedName>
</protein>
<evidence type="ECO:0000313" key="2">
    <source>
        <dbReference type="EMBL" id="CAI9167290.1"/>
    </source>
</evidence>
<dbReference type="Proteomes" id="UP001176941">
    <property type="component" value="Chromosome 26"/>
</dbReference>
<reference evidence="2" key="1">
    <citation type="submission" date="2023-04" db="EMBL/GenBank/DDBJ databases">
        <authorList>
            <consortium name="ELIXIR-Norway"/>
        </authorList>
    </citation>
    <scope>NUCLEOTIDE SEQUENCE [LARGE SCALE GENOMIC DNA]</scope>
</reference>
<organism evidence="2 3">
    <name type="scientific">Rangifer tarandus platyrhynchus</name>
    <name type="common">Svalbard reindeer</name>
    <dbReference type="NCBI Taxonomy" id="3082113"/>
    <lineage>
        <taxon>Eukaryota</taxon>
        <taxon>Metazoa</taxon>
        <taxon>Chordata</taxon>
        <taxon>Craniata</taxon>
        <taxon>Vertebrata</taxon>
        <taxon>Euteleostomi</taxon>
        <taxon>Mammalia</taxon>
        <taxon>Eutheria</taxon>
        <taxon>Laurasiatheria</taxon>
        <taxon>Artiodactyla</taxon>
        <taxon>Ruminantia</taxon>
        <taxon>Pecora</taxon>
        <taxon>Cervidae</taxon>
        <taxon>Odocoileinae</taxon>
        <taxon>Rangifer</taxon>
    </lineage>
</organism>
<feature type="compositionally biased region" description="Low complexity" evidence="1">
    <location>
        <begin position="88"/>
        <end position="98"/>
    </location>
</feature>
<gene>
    <name evidence="2" type="ORF">MRATA1EN1_LOCUS16252</name>
</gene>
<feature type="region of interest" description="Disordered" evidence="1">
    <location>
        <begin position="78"/>
        <end position="98"/>
    </location>
</feature>
<dbReference type="EMBL" id="OX459962">
    <property type="protein sequence ID" value="CAI9167290.1"/>
    <property type="molecule type" value="Genomic_DNA"/>
</dbReference>
<evidence type="ECO:0000313" key="3">
    <source>
        <dbReference type="Proteomes" id="UP001176941"/>
    </source>
</evidence>
<accession>A0ABN8Z0C4</accession>
<name>A0ABN8Z0C4_RANTA</name>
<proteinExistence type="predicted"/>
<evidence type="ECO:0000256" key="1">
    <source>
        <dbReference type="SAM" id="MobiDB-lite"/>
    </source>
</evidence>